<evidence type="ECO:0000313" key="2">
    <source>
        <dbReference type="Proteomes" id="UP001221142"/>
    </source>
</evidence>
<protein>
    <submittedName>
        <fullName evidence="1">Uncharacterized protein</fullName>
    </submittedName>
</protein>
<comment type="caution">
    <text evidence="1">The sequence shown here is derived from an EMBL/GenBank/DDBJ whole genome shotgun (WGS) entry which is preliminary data.</text>
</comment>
<gene>
    <name evidence="1" type="ORF">FB45DRAFT_906135</name>
</gene>
<reference evidence="1" key="1">
    <citation type="submission" date="2023-03" db="EMBL/GenBank/DDBJ databases">
        <title>Massive genome expansion in bonnet fungi (Mycena s.s.) driven by repeated elements and novel gene families across ecological guilds.</title>
        <authorList>
            <consortium name="Lawrence Berkeley National Laboratory"/>
            <person name="Harder C.B."/>
            <person name="Miyauchi S."/>
            <person name="Viragh M."/>
            <person name="Kuo A."/>
            <person name="Thoen E."/>
            <person name="Andreopoulos B."/>
            <person name="Lu D."/>
            <person name="Skrede I."/>
            <person name="Drula E."/>
            <person name="Henrissat B."/>
            <person name="Morin E."/>
            <person name="Kohler A."/>
            <person name="Barry K."/>
            <person name="LaButti K."/>
            <person name="Morin E."/>
            <person name="Salamov A."/>
            <person name="Lipzen A."/>
            <person name="Mereny Z."/>
            <person name="Hegedus B."/>
            <person name="Baldrian P."/>
            <person name="Stursova M."/>
            <person name="Weitz H."/>
            <person name="Taylor A."/>
            <person name="Grigoriev I.V."/>
            <person name="Nagy L.G."/>
            <person name="Martin F."/>
            <person name="Kauserud H."/>
        </authorList>
    </citation>
    <scope>NUCLEOTIDE SEQUENCE</scope>
    <source>
        <strain evidence="1">9284</strain>
    </source>
</reference>
<name>A0AAD7FPP5_9AGAR</name>
<accession>A0AAD7FPP5</accession>
<dbReference type="EMBL" id="JARKIF010000006">
    <property type="protein sequence ID" value="KAJ7636210.1"/>
    <property type="molecule type" value="Genomic_DNA"/>
</dbReference>
<keyword evidence="2" id="KW-1185">Reference proteome</keyword>
<organism evidence="1 2">
    <name type="scientific">Roridomyces roridus</name>
    <dbReference type="NCBI Taxonomy" id="1738132"/>
    <lineage>
        <taxon>Eukaryota</taxon>
        <taxon>Fungi</taxon>
        <taxon>Dikarya</taxon>
        <taxon>Basidiomycota</taxon>
        <taxon>Agaricomycotina</taxon>
        <taxon>Agaricomycetes</taxon>
        <taxon>Agaricomycetidae</taxon>
        <taxon>Agaricales</taxon>
        <taxon>Marasmiineae</taxon>
        <taxon>Mycenaceae</taxon>
        <taxon>Roridomyces</taxon>
    </lineage>
</organism>
<feature type="non-terminal residue" evidence="1">
    <location>
        <position position="1"/>
    </location>
</feature>
<proteinExistence type="predicted"/>
<evidence type="ECO:0000313" key="1">
    <source>
        <dbReference type="EMBL" id="KAJ7636210.1"/>
    </source>
</evidence>
<sequence length="70" mass="7923">NFLSFIPQYTIFLALYRHLLCALASRVSLSQLLGLWFAYYGDTTAYFARVKSGYLAVLVRTPMPLSGDIQ</sequence>
<dbReference type="AlphaFoldDB" id="A0AAD7FPP5"/>
<dbReference type="Proteomes" id="UP001221142">
    <property type="component" value="Unassembled WGS sequence"/>
</dbReference>